<evidence type="ECO:0000313" key="1">
    <source>
        <dbReference type="EMBL" id="DAF85356.1"/>
    </source>
</evidence>
<protein>
    <submittedName>
        <fullName evidence="1">Uncharacterized protein</fullName>
    </submittedName>
</protein>
<organism evidence="1">
    <name type="scientific">Siphoviridae sp. ctojb20</name>
    <dbReference type="NCBI Taxonomy" id="2825672"/>
    <lineage>
        <taxon>Viruses</taxon>
        <taxon>Duplodnaviria</taxon>
        <taxon>Heunggongvirae</taxon>
        <taxon>Uroviricota</taxon>
        <taxon>Caudoviricetes</taxon>
    </lineage>
</organism>
<accession>A0A8S5TT17</accession>
<reference evidence="1" key="1">
    <citation type="journal article" date="2021" name="Proc. Natl. Acad. Sci. U.S.A.">
        <title>A Catalog of Tens of Thousands of Viruses from Human Metagenomes Reveals Hidden Associations with Chronic Diseases.</title>
        <authorList>
            <person name="Tisza M.J."/>
            <person name="Buck C.B."/>
        </authorList>
    </citation>
    <scope>NUCLEOTIDE SEQUENCE</scope>
    <source>
        <strain evidence="1">Ctojb20</strain>
    </source>
</reference>
<sequence length="139" mass="15699">MELLAFLDKLSPILIVIIPSYFSFKSTQNTKETDKQISLLSDKISAIEKTVSNVEAIGKDNSKGLSVIGKGLQRLQRFRLQENLKKAIRRGNTNQHEIEELSRLYESYVELGGNGAIKVLYEKFLALEIVEENINATNQ</sequence>
<proteinExistence type="predicted"/>
<dbReference type="EMBL" id="BK015924">
    <property type="protein sequence ID" value="DAF85356.1"/>
    <property type="molecule type" value="Genomic_DNA"/>
</dbReference>
<name>A0A8S5TT17_9CAUD</name>